<proteinExistence type="predicted"/>
<evidence type="ECO:0000313" key="2">
    <source>
        <dbReference type="EMBL" id="RNL91699.1"/>
    </source>
</evidence>
<dbReference type="Pfam" id="PF15890">
    <property type="entry name" value="Peptidase_Mx1"/>
    <property type="match status" value="1"/>
</dbReference>
<keyword evidence="3" id="KW-1185">Reference proteome</keyword>
<dbReference type="RefSeq" id="WP_123214729.1">
    <property type="nucleotide sequence ID" value="NZ_RJTM01000025.1"/>
</dbReference>
<dbReference type="AlphaFoldDB" id="A0A3N0EVF9"/>
<keyword evidence="1" id="KW-0175">Coiled coil</keyword>
<comment type="caution">
    <text evidence="2">The sequence shown here is derived from an EMBL/GenBank/DDBJ whole genome shotgun (WGS) entry which is preliminary data.</text>
</comment>
<gene>
    <name evidence="2" type="ORF">ED312_04050</name>
</gene>
<dbReference type="Proteomes" id="UP000267469">
    <property type="component" value="Unassembled WGS sequence"/>
</dbReference>
<name>A0A3N0EVF9_SINP1</name>
<dbReference type="OrthoDB" id="1113652at2"/>
<dbReference type="Gene3D" id="3.40.390.70">
    <property type="match status" value="1"/>
</dbReference>
<dbReference type="InterPro" id="IPR030890">
    <property type="entry name" value="LP_HExxH_w_TonB"/>
</dbReference>
<organism evidence="2 3">
    <name type="scientific">Sinomicrobium pectinilyticum</name>
    <dbReference type="NCBI Taxonomy" id="1084421"/>
    <lineage>
        <taxon>Bacteria</taxon>
        <taxon>Pseudomonadati</taxon>
        <taxon>Bacteroidota</taxon>
        <taxon>Flavobacteriia</taxon>
        <taxon>Flavobacteriales</taxon>
        <taxon>Flavobacteriaceae</taxon>
        <taxon>Sinomicrobium</taxon>
    </lineage>
</organism>
<reference evidence="2 3" key="1">
    <citation type="submission" date="2018-10" db="EMBL/GenBank/DDBJ databases">
        <title>Sinomicrobium pectinilyticum sp. nov., a pectinase-producing bacterium isolated from alkaline and saline soil, and emended description of the genus Sinomicrobium.</title>
        <authorList>
            <person name="Cheng B."/>
            <person name="Li C."/>
            <person name="Lai Q."/>
            <person name="Du M."/>
            <person name="Shao Z."/>
            <person name="Xu P."/>
            <person name="Yang C."/>
        </authorList>
    </citation>
    <scope>NUCLEOTIDE SEQUENCE [LARGE SCALE GENOMIC DNA]</scope>
    <source>
        <strain evidence="2 3">5DNS001</strain>
    </source>
</reference>
<protein>
    <recommendedName>
        <fullName evidence="4">Substrate import-associated zinc metallohydrolase lipoprotein</fullName>
    </recommendedName>
</protein>
<evidence type="ECO:0000313" key="3">
    <source>
        <dbReference type="Proteomes" id="UP000267469"/>
    </source>
</evidence>
<sequence length="342" mass="39650">MKSKYTYITLITVLFSLWACNKEDSLSSDSVLNTKTPELSDLDSWIRDNFITPYNIDVEYRWDDDEYPKDKHLYPPTEENVKPLLEVVHDVWIDPYNKVGGNDFIKNLAPRQLFLAGGENVNQSGTITVGFAEAGMKITLFKVDDLDLTDVKETRSYMHTIQHEYCHILNQTKPFDPKYVEITPSGYTSNWYNFTNAQANSEGFISAYAKMNDFEDFAEMTSHMLNMSKEEFDAIIDSIPAATETALKTTQNTLTELMIKIKVQELTNKKVAEDDLKKVKKLEEDIQKLQVSLVKLNEAVKNLREKEEIVANYFKSEWDIDIYELQELVDEKMREITEKHKD</sequence>
<feature type="coiled-coil region" evidence="1">
    <location>
        <begin position="272"/>
        <end position="306"/>
    </location>
</feature>
<dbReference type="NCBIfam" id="TIGR04549">
    <property type="entry name" value="LP_HExxH_w_tonB"/>
    <property type="match status" value="1"/>
</dbReference>
<evidence type="ECO:0008006" key="4">
    <source>
        <dbReference type="Google" id="ProtNLM"/>
    </source>
</evidence>
<accession>A0A3N0EVF9</accession>
<evidence type="ECO:0000256" key="1">
    <source>
        <dbReference type="SAM" id="Coils"/>
    </source>
</evidence>
<dbReference type="EMBL" id="RJTM01000025">
    <property type="protein sequence ID" value="RNL91699.1"/>
    <property type="molecule type" value="Genomic_DNA"/>
</dbReference>